<dbReference type="RefSeq" id="WP_123118696.1">
    <property type="nucleotide sequence ID" value="NZ_RJJR01000001.1"/>
</dbReference>
<dbReference type="Pfam" id="PF13590">
    <property type="entry name" value="DUF4136"/>
    <property type="match status" value="1"/>
</dbReference>
<evidence type="ECO:0000313" key="4">
    <source>
        <dbReference type="Proteomes" id="UP000267223"/>
    </source>
</evidence>
<protein>
    <submittedName>
        <fullName evidence="3">DUF4136 domain-containing protein</fullName>
    </submittedName>
</protein>
<name>A0A3M9NQP6_9BACT</name>
<keyword evidence="1" id="KW-0732">Signal</keyword>
<dbReference type="EMBL" id="RJJR01000001">
    <property type="protein sequence ID" value="RNI39805.1"/>
    <property type="molecule type" value="Genomic_DNA"/>
</dbReference>
<evidence type="ECO:0000259" key="2">
    <source>
        <dbReference type="Pfam" id="PF13590"/>
    </source>
</evidence>
<keyword evidence="4" id="KW-1185">Reference proteome</keyword>
<feature type="signal peptide" evidence="1">
    <location>
        <begin position="1"/>
        <end position="19"/>
    </location>
</feature>
<feature type="chain" id="PRO_5017973341" evidence="1">
    <location>
        <begin position="20"/>
        <end position="190"/>
    </location>
</feature>
<dbReference type="Gene3D" id="3.30.160.670">
    <property type="match status" value="1"/>
</dbReference>
<proteinExistence type="predicted"/>
<accession>A0A3M9NQP6</accession>
<feature type="domain" description="DUF4136" evidence="2">
    <location>
        <begin position="30"/>
        <end position="184"/>
    </location>
</feature>
<dbReference type="OrthoDB" id="118896at2"/>
<gene>
    <name evidence="3" type="ORF">EFY79_00420</name>
</gene>
<dbReference type="Proteomes" id="UP000267223">
    <property type="component" value="Unassembled WGS sequence"/>
</dbReference>
<sequence length="190" mass="21098">MKKTILSILPVLFCFAVKSQTVTVGADKSFSASLNDYSTYAWSKNIDQIPSDAIYVNPTGVYIFNNESARSKIKNSIEYELSAKGYKKNENNPDMLVLFTVTERPGTLKTYNGYQMIDNGLDSVRTPDNVQRTKIDAGTLIINIIDAKTGVVAWQGFASGILKPEMLSDESLVRQAVASIFSKFDFKAKR</sequence>
<evidence type="ECO:0000313" key="3">
    <source>
        <dbReference type="EMBL" id="RNI39805.1"/>
    </source>
</evidence>
<evidence type="ECO:0000256" key="1">
    <source>
        <dbReference type="SAM" id="SignalP"/>
    </source>
</evidence>
<comment type="caution">
    <text evidence="3">The sequence shown here is derived from an EMBL/GenBank/DDBJ whole genome shotgun (WGS) entry which is preliminary data.</text>
</comment>
<reference evidence="3 4" key="1">
    <citation type="submission" date="2018-11" db="EMBL/GenBank/DDBJ databases">
        <title>Draft genome sequence of Ferruginibacter sp. BO-59.</title>
        <authorList>
            <person name="Im W.T."/>
        </authorList>
    </citation>
    <scope>NUCLEOTIDE SEQUENCE [LARGE SCALE GENOMIC DNA]</scope>
    <source>
        <strain evidence="3 4">BO-59</strain>
    </source>
</reference>
<dbReference type="InterPro" id="IPR025411">
    <property type="entry name" value="DUF4136"/>
</dbReference>
<dbReference type="AlphaFoldDB" id="A0A3M9NQP6"/>
<organism evidence="3 4">
    <name type="scientific">Hanamia caeni</name>
    <dbReference type="NCBI Taxonomy" id="2294116"/>
    <lineage>
        <taxon>Bacteria</taxon>
        <taxon>Pseudomonadati</taxon>
        <taxon>Bacteroidota</taxon>
        <taxon>Chitinophagia</taxon>
        <taxon>Chitinophagales</taxon>
        <taxon>Chitinophagaceae</taxon>
        <taxon>Hanamia</taxon>
    </lineage>
</organism>